<feature type="transmembrane region" description="Helical" evidence="1">
    <location>
        <begin position="31"/>
        <end position="53"/>
    </location>
</feature>
<dbReference type="RefSeq" id="WP_345377388.1">
    <property type="nucleotide sequence ID" value="NZ_BAABLM010000012.1"/>
</dbReference>
<protein>
    <recommendedName>
        <fullName evidence="4">Integral membrane protein</fullName>
    </recommendedName>
</protein>
<keyword evidence="1" id="KW-1133">Transmembrane helix</keyword>
<dbReference type="Proteomes" id="UP001501295">
    <property type="component" value="Unassembled WGS sequence"/>
</dbReference>
<feature type="transmembrane region" description="Helical" evidence="1">
    <location>
        <begin position="65"/>
        <end position="84"/>
    </location>
</feature>
<keyword evidence="1" id="KW-0812">Transmembrane</keyword>
<evidence type="ECO:0000313" key="2">
    <source>
        <dbReference type="EMBL" id="GAA4686569.1"/>
    </source>
</evidence>
<reference evidence="3" key="1">
    <citation type="journal article" date="2019" name="Int. J. Syst. Evol. Microbiol.">
        <title>The Global Catalogue of Microorganisms (GCM) 10K type strain sequencing project: providing services to taxonomists for standard genome sequencing and annotation.</title>
        <authorList>
            <consortium name="The Broad Institute Genomics Platform"/>
            <consortium name="The Broad Institute Genome Sequencing Center for Infectious Disease"/>
            <person name="Wu L."/>
            <person name="Ma J."/>
        </authorList>
    </citation>
    <scope>NUCLEOTIDE SEQUENCE [LARGE SCALE GENOMIC DNA]</scope>
    <source>
        <strain evidence="3">JCM 18956</strain>
    </source>
</reference>
<proteinExistence type="predicted"/>
<organism evidence="2 3">
    <name type="scientific">Frondihabitans cladoniiphilus</name>
    <dbReference type="NCBI Taxonomy" id="715785"/>
    <lineage>
        <taxon>Bacteria</taxon>
        <taxon>Bacillati</taxon>
        <taxon>Actinomycetota</taxon>
        <taxon>Actinomycetes</taxon>
        <taxon>Micrococcales</taxon>
        <taxon>Microbacteriaceae</taxon>
        <taxon>Frondihabitans</taxon>
    </lineage>
</organism>
<feature type="transmembrane region" description="Helical" evidence="1">
    <location>
        <begin position="90"/>
        <end position="111"/>
    </location>
</feature>
<keyword evidence="3" id="KW-1185">Reference proteome</keyword>
<comment type="caution">
    <text evidence="2">The sequence shown here is derived from an EMBL/GenBank/DDBJ whole genome shotgun (WGS) entry which is preliminary data.</text>
</comment>
<keyword evidence="1" id="KW-0472">Membrane</keyword>
<sequence length="118" mass="12632">MIVLLTAEFAVMAVATVFLVVEIITTHPDSYASGVAFIVLALVATVWLAYMVIGALRGRAWMRGAAIVWQVIQFAIGIGCFQGLTATPAIGWFLVVPAVLVVVLLFTRPVVERTAGRS</sequence>
<dbReference type="EMBL" id="BAABLM010000012">
    <property type="protein sequence ID" value="GAA4686569.1"/>
    <property type="molecule type" value="Genomic_DNA"/>
</dbReference>
<name>A0ABP8WCY7_9MICO</name>
<evidence type="ECO:0000313" key="3">
    <source>
        <dbReference type="Proteomes" id="UP001501295"/>
    </source>
</evidence>
<feature type="transmembrane region" description="Helical" evidence="1">
    <location>
        <begin position="7"/>
        <end position="25"/>
    </location>
</feature>
<accession>A0ABP8WCY7</accession>
<evidence type="ECO:0008006" key="4">
    <source>
        <dbReference type="Google" id="ProtNLM"/>
    </source>
</evidence>
<evidence type="ECO:0000256" key="1">
    <source>
        <dbReference type="SAM" id="Phobius"/>
    </source>
</evidence>
<gene>
    <name evidence="2" type="ORF">GCM10025780_36580</name>
</gene>